<proteinExistence type="predicted"/>
<dbReference type="Proteomes" id="UP000789759">
    <property type="component" value="Unassembled WGS sequence"/>
</dbReference>
<reference evidence="1" key="1">
    <citation type="submission" date="2021-06" db="EMBL/GenBank/DDBJ databases">
        <authorList>
            <person name="Kallberg Y."/>
            <person name="Tangrot J."/>
            <person name="Rosling A."/>
        </authorList>
    </citation>
    <scope>NUCLEOTIDE SEQUENCE</scope>
    <source>
        <strain evidence="1">FL966</strain>
    </source>
</reference>
<organism evidence="1 2">
    <name type="scientific">Cetraspora pellucida</name>
    <dbReference type="NCBI Taxonomy" id="1433469"/>
    <lineage>
        <taxon>Eukaryota</taxon>
        <taxon>Fungi</taxon>
        <taxon>Fungi incertae sedis</taxon>
        <taxon>Mucoromycota</taxon>
        <taxon>Glomeromycotina</taxon>
        <taxon>Glomeromycetes</taxon>
        <taxon>Diversisporales</taxon>
        <taxon>Gigasporaceae</taxon>
        <taxon>Cetraspora</taxon>
    </lineage>
</organism>
<dbReference type="EMBL" id="CAJVQA010025108">
    <property type="protein sequence ID" value="CAG8784919.1"/>
    <property type="molecule type" value="Genomic_DNA"/>
</dbReference>
<protein>
    <submittedName>
        <fullName evidence="1">4062_t:CDS:1</fullName>
    </submittedName>
</protein>
<sequence length="73" mass="8709">MSNQTQDTKDIQTKPTYQEVEQALINVVKAGIYYKKPKEAEDLEEYILKLAKTIFLNEEKYHKIKDDYKEFYG</sequence>
<keyword evidence="2" id="KW-1185">Reference proteome</keyword>
<dbReference type="AlphaFoldDB" id="A0A9N9JJR1"/>
<gene>
    <name evidence="1" type="ORF">CPELLU_LOCUS16618</name>
</gene>
<evidence type="ECO:0000313" key="2">
    <source>
        <dbReference type="Proteomes" id="UP000789759"/>
    </source>
</evidence>
<name>A0A9N9JJR1_9GLOM</name>
<evidence type="ECO:0000313" key="1">
    <source>
        <dbReference type="EMBL" id="CAG8784919.1"/>
    </source>
</evidence>
<accession>A0A9N9JJR1</accession>
<comment type="caution">
    <text evidence="1">The sequence shown here is derived from an EMBL/GenBank/DDBJ whole genome shotgun (WGS) entry which is preliminary data.</text>
</comment>